<evidence type="ECO:0000256" key="5">
    <source>
        <dbReference type="RuleBase" id="RU367093"/>
    </source>
</evidence>
<evidence type="ECO:0000256" key="3">
    <source>
        <dbReference type="ARBA" id="ARBA00022963"/>
    </source>
</evidence>
<keyword evidence="9" id="KW-1185">Reference proteome</keyword>
<dbReference type="CDD" id="cd00519">
    <property type="entry name" value="Lipase_3"/>
    <property type="match status" value="1"/>
</dbReference>
<dbReference type="PANTHER" id="PTHR31828:SF1">
    <property type="entry name" value="PHOSPHOLIPASE A1-IIGAMMA"/>
    <property type="match status" value="1"/>
</dbReference>
<dbReference type="KEGG" id="nau:109205178"/>
<accession>A0A314KZB4</accession>
<feature type="signal peptide" evidence="6">
    <location>
        <begin position="1"/>
        <end position="21"/>
    </location>
</feature>
<keyword evidence="6" id="KW-0732">Signal</keyword>
<dbReference type="GO" id="GO:0016042">
    <property type="term" value="P:lipid catabolic process"/>
    <property type="evidence" value="ECO:0007669"/>
    <property type="project" value="UniProtKB-UniRule"/>
</dbReference>
<dbReference type="GO" id="GO:0008970">
    <property type="term" value="F:phospholipase A1 activity"/>
    <property type="evidence" value="ECO:0007669"/>
    <property type="project" value="UniProtKB-UniRule"/>
</dbReference>
<feature type="domain" description="Fungal lipase-type" evidence="7">
    <location>
        <begin position="159"/>
        <end position="309"/>
    </location>
</feature>
<dbReference type="EMBL" id="MJEQ01000776">
    <property type="protein sequence ID" value="OIT34074.1"/>
    <property type="molecule type" value="Genomic_DNA"/>
</dbReference>
<feature type="chain" id="PRO_5016414350" description="Phospholipase A1" evidence="6">
    <location>
        <begin position="22"/>
        <end position="413"/>
    </location>
</feature>
<dbReference type="FunFam" id="3.40.50.1820:FF:000065">
    <property type="entry name" value="Phospholipase A1-II 3"/>
    <property type="match status" value="1"/>
</dbReference>
<dbReference type="GO" id="GO:0005737">
    <property type="term" value="C:cytoplasm"/>
    <property type="evidence" value="ECO:0007669"/>
    <property type="project" value="UniProtKB-ARBA"/>
</dbReference>
<gene>
    <name evidence="8" type="primary">DSEL_2</name>
    <name evidence="8" type="ORF">A4A49_18741</name>
</gene>
<dbReference type="Gramene" id="OIT34074">
    <property type="protein sequence ID" value="OIT34074"/>
    <property type="gene ID" value="A4A49_18741"/>
</dbReference>
<dbReference type="AlphaFoldDB" id="A0A314KZB4"/>
<comment type="caution">
    <text evidence="8">The sequence shown here is derived from an EMBL/GenBank/DDBJ whole genome shotgun (WGS) entry which is preliminary data.</text>
</comment>
<keyword evidence="2 5" id="KW-0378">Hydrolase</keyword>
<dbReference type="SUPFAM" id="SSF53474">
    <property type="entry name" value="alpha/beta-Hydrolases"/>
    <property type="match status" value="1"/>
</dbReference>
<evidence type="ECO:0000313" key="9">
    <source>
        <dbReference type="Proteomes" id="UP000187609"/>
    </source>
</evidence>
<comment type="function">
    <text evidence="5">Acylhydrolase that catalyzes the hydrolysis of phospholipids at the sn-1 position.</text>
</comment>
<sequence length="413" mass="47084">MKMNYFFFILFFLISCSFVSSISQNVSSVGERWRILSGQNNWEGLLDPLDKDLRTYILHYEDLAQVARDAFNSEKASKYAGTSRYAKRNLFARVGFDKVNPFRYQVTRYFYATSSFPVPEAFFTRSMSREAWSKESNWMGFVAVATDEGKVQLGRRDIVISWRGAVQDFEKIDFFDFVLVPATQIFGDNAPMVGRGWYSIYTSDDPLSPFDKASARDQILAEVQRLVEQYKGEEISITVTSHSLGAPLAALTAVDIVYNVMNKGNLVTAFLSGSPKVGDQNFKSIFSNLMNLRALHVRNAPDLIPNYPAPLIYADIGVPFDIDTRKSSYLKNGDQAKWHHPEVYMHGVAGTQGTKLEGFELEVKRDISLVNKYIDGLKDEYRVPISWWIEKNKGMVQQEDGSWILMDHEEDDD</sequence>
<dbReference type="PROSITE" id="PS51257">
    <property type="entry name" value="PROKAR_LIPOPROTEIN"/>
    <property type="match status" value="1"/>
</dbReference>
<comment type="similarity">
    <text evidence="1 5">Belongs to the AB hydrolase superfamily. Lipase family.</text>
</comment>
<protein>
    <recommendedName>
        <fullName evidence="5">Phospholipase A1</fullName>
        <ecNumber evidence="5">3.1.1.-</ecNumber>
    </recommendedName>
</protein>
<dbReference type="SMR" id="A0A314KZB4"/>
<dbReference type="InterPro" id="IPR033556">
    <property type="entry name" value="PLA"/>
</dbReference>
<dbReference type="Pfam" id="PF01764">
    <property type="entry name" value="Lipase_3"/>
    <property type="match status" value="1"/>
</dbReference>
<dbReference type="InterPro" id="IPR029058">
    <property type="entry name" value="AB_hydrolase_fold"/>
</dbReference>
<evidence type="ECO:0000259" key="7">
    <source>
        <dbReference type="Pfam" id="PF01764"/>
    </source>
</evidence>
<dbReference type="InterPro" id="IPR002921">
    <property type="entry name" value="Fungal_lipase-type"/>
</dbReference>
<dbReference type="Proteomes" id="UP000187609">
    <property type="component" value="Unassembled WGS sequence"/>
</dbReference>
<name>A0A314KZB4_NICAT</name>
<reference evidence="8" key="1">
    <citation type="submission" date="2016-11" db="EMBL/GenBank/DDBJ databases">
        <title>The genome of Nicotiana attenuata.</title>
        <authorList>
            <person name="Xu S."/>
            <person name="Brockmoeller T."/>
            <person name="Gaquerel E."/>
            <person name="Navarro A."/>
            <person name="Kuhl H."/>
            <person name="Gase K."/>
            <person name="Ling Z."/>
            <person name="Zhou W."/>
            <person name="Kreitzer C."/>
            <person name="Stanke M."/>
            <person name="Tang H."/>
            <person name="Lyons E."/>
            <person name="Pandey P."/>
            <person name="Pandey S.P."/>
            <person name="Timmermann B."/>
            <person name="Baldwin I.T."/>
        </authorList>
    </citation>
    <scope>NUCLEOTIDE SEQUENCE [LARGE SCALE GENOMIC DNA]</scope>
    <source>
        <strain evidence="8">UT</strain>
    </source>
</reference>
<evidence type="ECO:0000256" key="6">
    <source>
        <dbReference type="SAM" id="SignalP"/>
    </source>
</evidence>
<proteinExistence type="inferred from homology"/>
<organism evidence="8 9">
    <name type="scientific">Nicotiana attenuata</name>
    <name type="common">Coyote tobacco</name>
    <dbReference type="NCBI Taxonomy" id="49451"/>
    <lineage>
        <taxon>Eukaryota</taxon>
        <taxon>Viridiplantae</taxon>
        <taxon>Streptophyta</taxon>
        <taxon>Embryophyta</taxon>
        <taxon>Tracheophyta</taxon>
        <taxon>Spermatophyta</taxon>
        <taxon>Magnoliopsida</taxon>
        <taxon>eudicotyledons</taxon>
        <taxon>Gunneridae</taxon>
        <taxon>Pentapetalae</taxon>
        <taxon>asterids</taxon>
        <taxon>lamiids</taxon>
        <taxon>Solanales</taxon>
        <taxon>Solanaceae</taxon>
        <taxon>Nicotianoideae</taxon>
        <taxon>Nicotianeae</taxon>
        <taxon>Nicotiana</taxon>
    </lineage>
</organism>
<evidence type="ECO:0000313" key="8">
    <source>
        <dbReference type="EMBL" id="OIT34074.1"/>
    </source>
</evidence>
<dbReference type="GeneID" id="109205178"/>
<evidence type="ECO:0000256" key="2">
    <source>
        <dbReference type="ARBA" id="ARBA00022801"/>
    </source>
</evidence>
<dbReference type="PANTHER" id="PTHR31828">
    <property type="entry name" value="PHOSPHOLIPASE A1-IIGAMMA"/>
    <property type="match status" value="1"/>
</dbReference>
<keyword evidence="4 5" id="KW-0443">Lipid metabolism</keyword>
<dbReference type="EC" id="3.1.1.-" evidence="5"/>
<keyword evidence="3 5" id="KW-0442">Lipid degradation</keyword>
<dbReference type="Gene3D" id="3.40.50.1820">
    <property type="entry name" value="alpha/beta hydrolase"/>
    <property type="match status" value="1"/>
</dbReference>
<evidence type="ECO:0000256" key="4">
    <source>
        <dbReference type="ARBA" id="ARBA00023098"/>
    </source>
</evidence>
<evidence type="ECO:0000256" key="1">
    <source>
        <dbReference type="ARBA" id="ARBA00010701"/>
    </source>
</evidence>
<dbReference type="OrthoDB" id="426718at2759"/>